<dbReference type="HOGENOM" id="CLU_321319_0_0_1"/>
<dbReference type="VEuPathDB" id="MicrosporidiaDB:EROM_110770"/>
<dbReference type="GO" id="GO:0003729">
    <property type="term" value="F:mRNA binding"/>
    <property type="evidence" value="ECO:0007669"/>
    <property type="project" value="InterPro"/>
</dbReference>
<keyword evidence="2" id="KW-0508">mRNA splicing</keyword>
<dbReference type="SUPFAM" id="SSF48371">
    <property type="entry name" value="ARM repeat"/>
    <property type="match status" value="1"/>
</dbReference>
<proteinExistence type="inferred from homology"/>
<dbReference type="GeneID" id="20564676"/>
<organism evidence="3 4">
    <name type="scientific">Encephalitozoon romaleae (strain SJ-2008)</name>
    <name type="common">Microsporidian parasite</name>
    <dbReference type="NCBI Taxonomy" id="1178016"/>
    <lineage>
        <taxon>Eukaryota</taxon>
        <taxon>Fungi</taxon>
        <taxon>Fungi incertae sedis</taxon>
        <taxon>Microsporidia</taxon>
        <taxon>Unikaryonidae</taxon>
        <taxon>Encephalitozoon</taxon>
    </lineage>
</organism>
<evidence type="ECO:0000313" key="3">
    <source>
        <dbReference type="EMBL" id="AFN84059.1"/>
    </source>
</evidence>
<dbReference type="InterPro" id="IPR011989">
    <property type="entry name" value="ARM-like"/>
</dbReference>
<dbReference type="EMBL" id="CP003530">
    <property type="protein sequence ID" value="AFN84059.1"/>
    <property type="molecule type" value="Genomic_DNA"/>
</dbReference>
<evidence type="ECO:0000256" key="2">
    <source>
        <dbReference type="ARBA" id="ARBA00022728"/>
    </source>
</evidence>
<sequence>MEGKEILKKSTRKTSIWDEDKNVDREKVSKWEVTPRTATQSKRLKWDQTPLGYIKVEDDLCSGTRVSSGAVWDREGLNGTGSGEYSEMTLREINMCLPSKGYKRYDLHCISGSEGMDIKDLPDISAEEKDFFMPLIEAKDGNEADVYKGILLIKNGSKKMSIHGFKMLKRKEVNTVLEKVLLMAMSLELDDKDKEKVVGLFQFLLNDVDMSKVKYTREVLFVVGSYSYFPSLRRMCMPVLTLIYKCGFGYSVQAIEECFTSKEPHIREVVGNVVGTFIYHFGMEKVHDLLLSLAGSRNDEARKTCIRCITGICEFVGRDIVSYSGPVLDILGGFVVDRNRFIRVDAANAMSYAFKLIGPQKTPQMEGIFDLLKKEISRSGSIEFNSLLKAMSHLCHGRKEYSEVVFNLLRGSKERGVSLLKVFERICDRISSEDAWEYFDQISSILFSSKGRENANLVVSICTKMSGDSRVTRRILEYYPDPLNAGLLSRIFSRIPKMDFGREEADLYYRSICNAITHDGTTVHLILPLVSKTFLQQRHISMVASESFRLLRDSSSEIRIRGLKAIGGLAKILSTKELTYYGNLLLENITGSDQETLPFVLKAVCGVYNSHQFRPACEIVPNILPILKSKEQKAVASGVMLLHTICVNSPEECEKIGMKEWIRISYELVDSLTSWNREARKNATESLGCISRIVGPQEILDILIDNLESEDKNQRTGSSLGISVLGEYNGLFSILPALLTDYKIPSPFVQQGILKAMCYFFQRTYQVPSAYVHSMLPMIEDAMMDEDPVYRSLGINLIRHVVLNHPPSTMDMELVIHLLNLIWANILDPVPTIQQSFDECMESFATILSSQAMYGYVQQGLFHPSGRVRKRYHNVLETMEHFDSTTLSQCFLVEEEFLNITK</sequence>
<dbReference type="AlphaFoldDB" id="I7AQA4"/>
<dbReference type="InterPro" id="IPR016024">
    <property type="entry name" value="ARM-type_fold"/>
</dbReference>
<dbReference type="InterPro" id="IPR038737">
    <property type="entry name" value="SF3b_su1-like"/>
</dbReference>
<dbReference type="KEGG" id="ero:EROM_110770"/>
<protein>
    <submittedName>
        <fullName evidence="3">U2 snRNP spliceosome subunit</fullName>
    </submittedName>
</protein>
<accession>I7AQA4</accession>
<evidence type="ECO:0000313" key="4">
    <source>
        <dbReference type="Proteomes" id="UP000010094"/>
    </source>
</evidence>
<keyword evidence="4" id="KW-1185">Reference proteome</keyword>
<dbReference type="GO" id="GO:0005681">
    <property type="term" value="C:spliceosomal complex"/>
    <property type="evidence" value="ECO:0007669"/>
    <property type="project" value="UniProtKB-KW"/>
</dbReference>
<dbReference type="PANTHER" id="PTHR12097">
    <property type="entry name" value="SPLICING FACTOR 3B, SUBUNIT 1-RELATED"/>
    <property type="match status" value="1"/>
</dbReference>
<keyword evidence="2" id="KW-0747">Spliceosome</keyword>
<dbReference type="RefSeq" id="XP_009265556.1">
    <property type="nucleotide sequence ID" value="XM_009267281.1"/>
</dbReference>
<dbReference type="GO" id="GO:0000245">
    <property type="term" value="P:spliceosomal complex assembly"/>
    <property type="evidence" value="ECO:0007669"/>
    <property type="project" value="InterPro"/>
</dbReference>
<dbReference type="Gene3D" id="1.25.10.10">
    <property type="entry name" value="Leucine-rich Repeat Variant"/>
    <property type="match status" value="3"/>
</dbReference>
<dbReference type="Proteomes" id="UP000010094">
    <property type="component" value="Chromosome XI"/>
</dbReference>
<comment type="similarity">
    <text evidence="1">Belongs to the SF3B1 family.</text>
</comment>
<evidence type="ECO:0000256" key="1">
    <source>
        <dbReference type="ARBA" id="ARBA00005754"/>
    </source>
</evidence>
<keyword evidence="2" id="KW-0507">mRNA processing</keyword>
<dbReference type="OrthoDB" id="2196406at2759"/>
<gene>
    <name evidence="3" type="ordered locus">EROM_110770</name>
</gene>
<name>I7AQA4_ENCRO</name>
<reference evidence="3 4" key="1">
    <citation type="journal article" date="2012" name="Proc. Natl. Acad. Sci. U.S.A.">
        <title>Gain and loss of multiple functionally related, horizontally transferred genes in the reduced genomes of two microsporidian parasites.</title>
        <authorList>
            <person name="Pombert J.-F."/>
            <person name="Selman M."/>
            <person name="Burki F."/>
            <person name="Bardell F.T."/>
            <person name="Farinelli L."/>
            <person name="Solter L.F."/>
            <person name="Whitman D.W."/>
            <person name="Weiss L.M."/>
            <person name="Corradi N."/>
            <person name="Keeling P.J."/>
        </authorList>
    </citation>
    <scope>NUCLEOTIDE SEQUENCE [LARGE SCALE GENOMIC DNA]</scope>
    <source>
        <strain evidence="3 4">SJ-2008</strain>
    </source>
</reference>